<feature type="transmembrane region" description="Helical" evidence="2">
    <location>
        <begin position="142"/>
        <end position="168"/>
    </location>
</feature>
<dbReference type="Proteomes" id="UP000307000">
    <property type="component" value="Chromosome"/>
</dbReference>
<feature type="transmembrane region" description="Helical" evidence="2">
    <location>
        <begin position="70"/>
        <end position="90"/>
    </location>
</feature>
<feature type="region of interest" description="Disordered" evidence="1">
    <location>
        <begin position="181"/>
        <end position="221"/>
    </location>
</feature>
<proteinExistence type="predicted"/>
<feature type="compositionally biased region" description="Basic and acidic residues" evidence="1">
    <location>
        <begin position="205"/>
        <end position="221"/>
    </location>
</feature>
<dbReference type="KEGG" id="gcr:GcLGCM259_0973"/>
<organism evidence="3 4">
    <name type="scientific">Glutamicibacter creatinolyticus</name>
    <dbReference type="NCBI Taxonomy" id="162496"/>
    <lineage>
        <taxon>Bacteria</taxon>
        <taxon>Bacillati</taxon>
        <taxon>Actinomycetota</taxon>
        <taxon>Actinomycetes</taxon>
        <taxon>Micrococcales</taxon>
        <taxon>Micrococcaceae</taxon>
        <taxon>Glutamicibacter</taxon>
    </lineage>
</organism>
<gene>
    <name evidence="3" type="ORF">GcLGCM259_0973</name>
</gene>
<feature type="transmembrane region" description="Helical" evidence="2">
    <location>
        <begin position="29"/>
        <end position="50"/>
    </location>
</feature>
<protein>
    <submittedName>
        <fullName evidence="3">Permease</fullName>
    </submittedName>
</protein>
<evidence type="ECO:0000313" key="4">
    <source>
        <dbReference type="Proteomes" id="UP000307000"/>
    </source>
</evidence>
<reference evidence="3 4" key="1">
    <citation type="submission" date="2018-12" db="EMBL/GenBank/DDBJ databases">
        <title>Complete Genome Sequence of Glutamicibacter creatinolyticus strain LGCM259,isolated from an abscess of a 12-year-old mare in Italy.</title>
        <authorList>
            <person name="Santos R.G."/>
            <person name="Silva A.L."/>
            <person name="Seyffert N."/>
            <person name="Castro T.L.P."/>
            <person name="Attili A.R."/>
            <person name="Rifici C."/>
            <person name="Mazzullo G."/>
            <person name="Brenig B."/>
            <person name="Venanzi F."/>
            <person name="Azevedo V."/>
        </authorList>
    </citation>
    <scope>NUCLEOTIDE SEQUENCE [LARGE SCALE GENOMIC DNA]</scope>
    <source>
        <strain evidence="3 4">LGCM 259</strain>
    </source>
</reference>
<keyword evidence="4" id="KW-1185">Reference proteome</keyword>
<dbReference type="EMBL" id="CP034412">
    <property type="protein sequence ID" value="QCY46723.1"/>
    <property type="molecule type" value="Genomic_DNA"/>
</dbReference>
<feature type="transmembrane region" description="Helical" evidence="2">
    <location>
        <begin position="102"/>
        <end position="122"/>
    </location>
</feature>
<evidence type="ECO:0000256" key="1">
    <source>
        <dbReference type="SAM" id="MobiDB-lite"/>
    </source>
</evidence>
<feature type="region of interest" description="Disordered" evidence="1">
    <location>
        <begin position="1"/>
        <end position="21"/>
    </location>
</feature>
<keyword evidence="2" id="KW-0812">Transmembrane</keyword>
<keyword evidence="2" id="KW-1133">Transmembrane helix</keyword>
<keyword evidence="2" id="KW-0472">Membrane</keyword>
<dbReference type="AlphaFoldDB" id="A0A5B7WUJ5"/>
<accession>A0A5B7WUJ5</accession>
<evidence type="ECO:0000256" key="2">
    <source>
        <dbReference type="SAM" id="Phobius"/>
    </source>
</evidence>
<dbReference type="RefSeq" id="WP_138925939.1">
    <property type="nucleotide sequence ID" value="NZ_CP034412.1"/>
</dbReference>
<name>A0A5B7WUJ5_9MICC</name>
<evidence type="ECO:0000313" key="3">
    <source>
        <dbReference type="EMBL" id="QCY46723.1"/>
    </source>
</evidence>
<sequence length="221" mass="23527">MSDLTEPAPNPERHPGPDSAGGNGWKRRAILIAVGVAVAFLLYLFATLFLPVWWATRIVSQNDGTASGGWIAGLSLGFIFTLVPLVVAWQMRIRKLHWRGRLAILVVAILLAAPNWLTLGIFLNSSDAALKARRILDTGATWFGGASLTGAIAAAVIFVAGVIGWTLYRGRGRRLKQLKGQLAANPSGATSIDPDPVPGDSDSTGVRERTAEPEDPADGRP</sequence>